<dbReference type="FunFam" id="3.40.1090.10:FF:000017">
    <property type="entry name" value="Patatin-like phospholipase domain-containing protein 2"/>
    <property type="match status" value="1"/>
</dbReference>
<keyword evidence="8" id="KW-1185">Reference proteome</keyword>
<dbReference type="InterPro" id="IPR002641">
    <property type="entry name" value="PNPLA_dom"/>
</dbReference>
<sequence length="624" mass="70173">MNLSFAGCGFLGIYHVGVAGCFKKYAPHLLLDKISGASAGAIAACGLLCDLPLGEILSHVLRVVGEARQRMLGPFSPSFNIHDLLLEGLNKALPEDAHLRVNGKLHISLTRVYDGKNVIVSQFSSREDLVQALLATSFIPVFSGILPPRFHGIRYMDGGFSDNLPMLDENTITVSPFCGESDICPRDLSSQLFHINFSNTSIELSRHNIYRLVRILFPPKPEVLSNMCKQGFDDALMFLHRNNLISCTRCLAVQSTYVISETMDESLEFDPECQECKIHRQEALVSKLPDTILSLFEEAMESANQGIVNWIFKHRGLKVLSVLSLPYTLPAEIIYATFTKFMANAPNLCSNVWLLGQYLLNQLLALLNKMNKKHQQPSTKVRCQLAITEFGGTKYDIESTEDTPVAVKNKMNINFTLNLDERNPSETTNVRKLPPTLSRQPSLTVNYTDRGAQVEDDTFEHILQETAHHDTVMAFYYMDENNKVKVTEIVDVTDADSSIVLSPEECENNIQLEFDDDDEWLSQHVMQTEDDLYYGEDELRMSDVSVEEGNVDGADSRNIFSDPESEWNSPETYRKLSAEKLNNMKEAFSLSPNSLPESDQRTDDELGDQPLQRKPSYVIMSNLV</sequence>
<protein>
    <recommendedName>
        <fullName evidence="1">triacylglycerol lipase</fullName>
        <ecNumber evidence="1">3.1.1.3</ecNumber>
    </recommendedName>
</protein>
<evidence type="ECO:0000256" key="3">
    <source>
        <dbReference type="ARBA" id="ARBA00023098"/>
    </source>
</evidence>
<feature type="short sequence motif" description="DGA/G" evidence="4">
    <location>
        <begin position="157"/>
        <end position="159"/>
    </location>
</feature>
<proteinExistence type="predicted"/>
<evidence type="ECO:0000259" key="6">
    <source>
        <dbReference type="PROSITE" id="PS51635"/>
    </source>
</evidence>
<evidence type="ECO:0000256" key="4">
    <source>
        <dbReference type="PROSITE-ProRule" id="PRU01161"/>
    </source>
</evidence>
<dbReference type="Proteomes" id="UP000235965">
    <property type="component" value="Unassembled WGS sequence"/>
</dbReference>
<dbReference type="EC" id="3.1.1.3" evidence="1"/>
<organism evidence="7 8">
    <name type="scientific">Cryptotermes secundus</name>
    <dbReference type="NCBI Taxonomy" id="105785"/>
    <lineage>
        <taxon>Eukaryota</taxon>
        <taxon>Metazoa</taxon>
        <taxon>Ecdysozoa</taxon>
        <taxon>Arthropoda</taxon>
        <taxon>Hexapoda</taxon>
        <taxon>Insecta</taxon>
        <taxon>Pterygota</taxon>
        <taxon>Neoptera</taxon>
        <taxon>Polyneoptera</taxon>
        <taxon>Dictyoptera</taxon>
        <taxon>Blattodea</taxon>
        <taxon>Blattoidea</taxon>
        <taxon>Termitoidae</taxon>
        <taxon>Kalotermitidae</taxon>
        <taxon>Cryptotermitinae</taxon>
        <taxon>Cryptotermes</taxon>
    </lineage>
</organism>
<keyword evidence="2 4" id="KW-0378">Hydrolase</keyword>
<dbReference type="PROSITE" id="PS51635">
    <property type="entry name" value="PNPLA"/>
    <property type="match status" value="1"/>
</dbReference>
<dbReference type="FunCoup" id="A0A2J7PGA8">
    <property type="interactions" value="442"/>
</dbReference>
<feature type="region of interest" description="Disordered" evidence="5">
    <location>
        <begin position="589"/>
        <end position="615"/>
    </location>
</feature>
<feature type="short sequence motif" description="GXGXXG" evidence="4">
    <location>
        <begin position="7"/>
        <end position="12"/>
    </location>
</feature>
<evidence type="ECO:0000256" key="1">
    <source>
        <dbReference type="ARBA" id="ARBA00013279"/>
    </source>
</evidence>
<dbReference type="OrthoDB" id="197155at2759"/>
<evidence type="ECO:0000256" key="5">
    <source>
        <dbReference type="SAM" id="MobiDB-lite"/>
    </source>
</evidence>
<dbReference type="InterPro" id="IPR033562">
    <property type="entry name" value="PLPL"/>
</dbReference>
<feature type="short sequence motif" description="GXSXG" evidence="4">
    <location>
        <begin position="36"/>
        <end position="40"/>
    </location>
</feature>
<dbReference type="PANTHER" id="PTHR12406:SF41">
    <property type="entry name" value="BRUMMER, ISOFORM B-RELATED"/>
    <property type="match status" value="1"/>
</dbReference>
<dbReference type="PANTHER" id="PTHR12406">
    <property type="entry name" value="CALCIUM-INDEPENDENT PHOSPHOLIPASE A2 IPLA2 -RELATED"/>
    <property type="match status" value="1"/>
</dbReference>
<dbReference type="GO" id="GO:0055088">
    <property type="term" value="P:lipid homeostasis"/>
    <property type="evidence" value="ECO:0007669"/>
    <property type="project" value="TreeGrafter"/>
</dbReference>
<comment type="caution">
    <text evidence="7">The sequence shown here is derived from an EMBL/GenBank/DDBJ whole genome shotgun (WGS) entry which is preliminary data.</text>
</comment>
<dbReference type="GO" id="GO:0016020">
    <property type="term" value="C:membrane"/>
    <property type="evidence" value="ECO:0007669"/>
    <property type="project" value="TreeGrafter"/>
</dbReference>
<feature type="region of interest" description="Disordered" evidence="5">
    <location>
        <begin position="550"/>
        <end position="571"/>
    </location>
</feature>
<evidence type="ECO:0000313" key="7">
    <source>
        <dbReference type="EMBL" id="PNF15364.1"/>
    </source>
</evidence>
<keyword evidence="3 4" id="KW-0443">Lipid metabolism</keyword>
<feature type="active site" description="Proton acceptor" evidence="4">
    <location>
        <position position="157"/>
    </location>
</feature>
<dbReference type="Gene3D" id="3.40.1090.10">
    <property type="entry name" value="Cytosolic phospholipase A2 catalytic domain"/>
    <property type="match status" value="2"/>
</dbReference>
<dbReference type="GO" id="GO:0005737">
    <property type="term" value="C:cytoplasm"/>
    <property type="evidence" value="ECO:0007669"/>
    <property type="project" value="TreeGrafter"/>
</dbReference>
<keyword evidence="4" id="KW-0442">Lipid degradation</keyword>
<dbReference type="Pfam" id="PF01734">
    <property type="entry name" value="Patatin"/>
    <property type="match status" value="1"/>
</dbReference>
<evidence type="ECO:0000256" key="2">
    <source>
        <dbReference type="ARBA" id="ARBA00022801"/>
    </source>
</evidence>
<gene>
    <name evidence="7" type="ORF">B7P43_G00956</name>
</gene>
<evidence type="ECO:0000313" key="8">
    <source>
        <dbReference type="Proteomes" id="UP000235965"/>
    </source>
</evidence>
<feature type="active site" description="Nucleophile" evidence="4">
    <location>
        <position position="38"/>
    </location>
</feature>
<dbReference type="CDD" id="cd07218">
    <property type="entry name" value="Pat_iPLA2"/>
    <property type="match status" value="1"/>
</dbReference>
<dbReference type="InterPro" id="IPR016035">
    <property type="entry name" value="Acyl_Trfase/lysoPLipase"/>
</dbReference>
<dbReference type="GO" id="GO:0019433">
    <property type="term" value="P:triglyceride catabolic process"/>
    <property type="evidence" value="ECO:0007669"/>
    <property type="project" value="TreeGrafter"/>
</dbReference>
<dbReference type="EMBL" id="NEVH01025635">
    <property type="protein sequence ID" value="PNF15364.1"/>
    <property type="molecule type" value="Genomic_DNA"/>
</dbReference>
<dbReference type="GO" id="GO:0004806">
    <property type="term" value="F:triacylglycerol lipase activity"/>
    <property type="evidence" value="ECO:0007669"/>
    <property type="project" value="UniProtKB-EC"/>
</dbReference>
<name>A0A2J7PGA8_9NEOP</name>
<feature type="domain" description="PNPLA" evidence="6">
    <location>
        <begin position="3"/>
        <end position="170"/>
    </location>
</feature>
<dbReference type="InParanoid" id="A0A2J7PGA8"/>
<dbReference type="AlphaFoldDB" id="A0A2J7PGA8"/>
<dbReference type="STRING" id="105785.A0A2J7PGA8"/>
<dbReference type="GO" id="GO:0005811">
    <property type="term" value="C:lipid droplet"/>
    <property type="evidence" value="ECO:0007669"/>
    <property type="project" value="TreeGrafter"/>
</dbReference>
<reference evidence="7 8" key="1">
    <citation type="submission" date="2017-12" db="EMBL/GenBank/DDBJ databases">
        <title>Hemimetabolous genomes reveal molecular basis of termite eusociality.</title>
        <authorList>
            <person name="Harrison M.C."/>
            <person name="Jongepier E."/>
            <person name="Robertson H.M."/>
            <person name="Arning N."/>
            <person name="Bitard-Feildel T."/>
            <person name="Chao H."/>
            <person name="Childers C.P."/>
            <person name="Dinh H."/>
            <person name="Doddapaneni H."/>
            <person name="Dugan S."/>
            <person name="Gowin J."/>
            <person name="Greiner C."/>
            <person name="Han Y."/>
            <person name="Hu H."/>
            <person name="Hughes D.S.T."/>
            <person name="Huylmans A.-K."/>
            <person name="Kemena C."/>
            <person name="Kremer L.P.M."/>
            <person name="Lee S.L."/>
            <person name="Lopez-Ezquerra A."/>
            <person name="Mallet L."/>
            <person name="Monroy-Kuhn J.M."/>
            <person name="Moser A."/>
            <person name="Murali S.C."/>
            <person name="Muzny D.M."/>
            <person name="Otani S."/>
            <person name="Piulachs M.-D."/>
            <person name="Poelchau M."/>
            <person name="Qu J."/>
            <person name="Schaub F."/>
            <person name="Wada-Katsumata A."/>
            <person name="Worley K.C."/>
            <person name="Xie Q."/>
            <person name="Ylla G."/>
            <person name="Poulsen M."/>
            <person name="Gibbs R.A."/>
            <person name="Schal C."/>
            <person name="Richards S."/>
            <person name="Belles X."/>
            <person name="Korb J."/>
            <person name="Bornberg-Bauer E."/>
        </authorList>
    </citation>
    <scope>NUCLEOTIDE SEQUENCE [LARGE SCALE GENOMIC DNA]</scope>
    <source>
        <tissue evidence="7">Whole body</tissue>
    </source>
</reference>
<dbReference type="FunFam" id="3.40.1090.10:FF:000003">
    <property type="entry name" value="Patatin-like phospholipase domain-containing protein 2"/>
    <property type="match status" value="1"/>
</dbReference>
<accession>A0A2J7PGA8</accession>
<dbReference type="SUPFAM" id="SSF52151">
    <property type="entry name" value="FabD/lysophospholipase-like"/>
    <property type="match status" value="1"/>
</dbReference>